<evidence type="ECO:0000313" key="2">
    <source>
        <dbReference type="EMBL" id="GAU49014.1"/>
    </source>
</evidence>
<proteinExistence type="predicted"/>
<gene>
    <name evidence="2" type="ORF">TSUD_285010</name>
</gene>
<sequence length="78" mass="8612">MTVDGGYDNRKCGGSSNDNMKRERLGLSKKPSTDRTRSNRQRKEGLGRVFVDFYVCGLNLSVISGFNRTGADGHSVIQ</sequence>
<dbReference type="EMBL" id="DF974506">
    <property type="protein sequence ID" value="GAU49014.1"/>
    <property type="molecule type" value="Genomic_DNA"/>
</dbReference>
<keyword evidence="3" id="KW-1185">Reference proteome</keyword>
<evidence type="ECO:0000256" key="1">
    <source>
        <dbReference type="SAM" id="MobiDB-lite"/>
    </source>
</evidence>
<reference evidence="3" key="1">
    <citation type="journal article" date="2017" name="Front. Plant Sci.">
        <title>Climate Clever Clovers: New Paradigm to Reduce the Environmental Footprint of Ruminants by Breeding Low Methanogenic Forages Utilizing Haplotype Variation.</title>
        <authorList>
            <person name="Kaur P."/>
            <person name="Appels R."/>
            <person name="Bayer P.E."/>
            <person name="Keeble-Gagnere G."/>
            <person name="Wang J."/>
            <person name="Hirakawa H."/>
            <person name="Shirasawa K."/>
            <person name="Vercoe P."/>
            <person name="Stefanova K."/>
            <person name="Durmic Z."/>
            <person name="Nichols P."/>
            <person name="Revell C."/>
            <person name="Isobe S.N."/>
            <person name="Edwards D."/>
            <person name="Erskine W."/>
        </authorList>
    </citation>
    <scope>NUCLEOTIDE SEQUENCE [LARGE SCALE GENOMIC DNA]</scope>
    <source>
        <strain evidence="3">cv. Daliak</strain>
    </source>
</reference>
<protein>
    <submittedName>
        <fullName evidence="2">Uncharacterized protein</fullName>
    </submittedName>
</protein>
<evidence type="ECO:0000313" key="3">
    <source>
        <dbReference type="Proteomes" id="UP000242715"/>
    </source>
</evidence>
<feature type="region of interest" description="Disordered" evidence="1">
    <location>
        <begin position="1"/>
        <end position="42"/>
    </location>
</feature>
<dbReference type="AlphaFoldDB" id="A0A2Z6NXT6"/>
<name>A0A2Z6NXT6_TRISU</name>
<organism evidence="2 3">
    <name type="scientific">Trifolium subterraneum</name>
    <name type="common">Subterranean clover</name>
    <dbReference type="NCBI Taxonomy" id="3900"/>
    <lineage>
        <taxon>Eukaryota</taxon>
        <taxon>Viridiplantae</taxon>
        <taxon>Streptophyta</taxon>
        <taxon>Embryophyta</taxon>
        <taxon>Tracheophyta</taxon>
        <taxon>Spermatophyta</taxon>
        <taxon>Magnoliopsida</taxon>
        <taxon>eudicotyledons</taxon>
        <taxon>Gunneridae</taxon>
        <taxon>Pentapetalae</taxon>
        <taxon>rosids</taxon>
        <taxon>fabids</taxon>
        <taxon>Fabales</taxon>
        <taxon>Fabaceae</taxon>
        <taxon>Papilionoideae</taxon>
        <taxon>50 kb inversion clade</taxon>
        <taxon>NPAAA clade</taxon>
        <taxon>Hologalegina</taxon>
        <taxon>IRL clade</taxon>
        <taxon>Trifolieae</taxon>
        <taxon>Trifolium</taxon>
    </lineage>
</organism>
<accession>A0A2Z6NXT6</accession>
<feature type="compositionally biased region" description="Basic and acidic residues" evidence="1">
    <location>
        <begin position="19"/>
        <end position="42"/>
    </location>
</feature>
<dbReference type="Proteomes" id="UP000242715">
    <property type="component" value="Unassembled WGS sequence"/>
</dbReference>